<comment type="caution">
    <text evidence="4">The sequence shown here is derived from an EMBL/GenBank/DDBJ whole genome shotgun (WGS) entry which is preliminary data.</text>
</comment>
<dbReference type="InterPro" id="IPR008967">
    <property type="entry name" value="p53-like_TF_DNA-bd_sf"/>
</dbReference>
<dbReference type="OrthoDB" id="10426766at2759"/>
<organism evidence="4 5">
    <name type="scientific">Fonsecaea nubica</name>
    <dbReference type="NCBI Taxonomy" id="856822"/>
    <lineage>
        <taxon>Eukaryota</taxon>
        <taxon>Fungi</taxon>
        <taxon>Dikarya</taxon>
        <taxon>Ascomycota</taxon>
        <taxon>Pezizomycotina</taxon>
        <taxon>Eurotiomycetes</taxon>
        <taxon>Chaetothyriomycetidae</taxon>
        <taxon>Chaetothyriales</taxon>
        <taxon>Herpotrichiellaceae</taxon>
        <taxon>Fonsecaea</taxon>
    </lineage>
</organism>
<dbReference type="InterPro" id="IPR037141">
    <property type="entry name" value="NDT80_DNA-bd_dom_sf"/>
</dbReference>
<evidence type="ECO:0000313" key="4">
    <source>
        <dbReference type="EMBL" id="OAL21282.1"/>
    </source>
</evidence>
<evidence type="ECO:0000256" key="2">
    <source>
        <dbReference type="PROSITE-ProRule" id="PRU00850"/>
    </source>
</evidence>
<dbReference type="GO" id="GO:0003700">
    <property type="term" value="F:DNA-binding transcription factor activity"/>
    <property type="evidence" value="ECO:0007669"/>
    <property type="project" value="UniProtKB-UniRule"/>
</dbReference>
<dbReference type="RefSeq" id="XP_022494373.1">
    <property type="nucleotide sequence ID" value="XM_022649650.1"/>
</dbReference>
<name>A0A178BWJ8_9EURO</name>
<dbReference type="PROSITE" id="PS51517">
    <property type="entry name" value="NDT80"/>
    <property type="match status" value="1"/>
</dbReference>
<dbReference type="GO" id="GO:0000228">
    <property type="term" value="C:nuclear chromosome"/>
    <property type="evidence" value="ECO:0007669"/>
    <property type="project" value="TreeGrafter"/>
</dbReference>
<dbReference type="Proteomes" id="UP000185904">
    <property type="component" value="Unassembled WGS sequence"/>
</dbReference>
<accession>A0A178BWJ8</accession>
<proteinExistence type="predicted"/>
<sequence length="366" mass="39862">MALRTSAAAFPAHTSSMFAHGLCHPPDVFGQGQTPARGPYDRQYMGNADLDAREGVYAIYNNMPPAFSGTGDHVPAYHFVPDPALLGGCAFQMEPGTMRQELSSPAIAHNGQYLLGVPREPSGLAREGNHVSLLPPALKKTAPVPLVPQECLHSLSSYIDGKWSTIDFTFTAAITRDMEYDQEVNGYIIYRRNYMDVYCSVVFPSYGGDELVRWNSPETGAQLKVLAFGVGVSATSDKDNGSVVLNELTPQRRLGPIAEVEVKRLESDTQPGPTKKAHHFQRLQFRRSTKKNGKGPTAQEKFLLRASLYVKIDQGGGQESDWKRIGYNESPGLIVRGRAPCCFKPDESSSDAGMVPVPGSIASILS</sequence>
<dbReference type="GO" id="GO:0051321">
    <property type="term" value="P:meiotic cell cycle"/>
    <property type="evidence" value="ECO:0007669"/>
    <property type="project" value="TreeGrafter"/>
</dbReference>
<dbReference type="EMBL" id="LVCJ01000152">
    <property type="protein sequence ID" value="OAL21282.1"/>
    <property type="molecule type" value="Genomic_DNA"/>
</dbReference>
<feature type="domain" description="NDT80" evidence="3">
    <location>
        <begin position="119"/>
        <end position="347"/>
    </location>
</feature>
<dbReference type="SUPFAM" id="SSF49417">
    <property type="entry name" value="p53-like transcription factors"/>
    <property type="match status" value="1"/>
</dbReference>
<keyword evidence="1 2" id="KW-0238">DNA-binding</keyword>
<dbReference type="InterPro" id="IPR024061">
    <property type="entry name" value="NDT80_DNA-bd_dom"/>
</dbReference>
<dbReference type="InterPro" id="IPR052605">
    <property type="entry name" value="Fungal_trans_regulator"/>
</dbReference>
<reference evidence="4 5" key="1">
    <citation type="submission" date="2016-03" db="EMBL/GenBank/DDBJ databases">
        <title>The draft genome sequence of Fonsecaea nubica causative agent of cutaneous subcutaneous infection in human host.</title>
        <authorList>
            <person name="Costa F."/>
            <person name="Sybren D.H."/>
            <person name="Raittz R.T."/>
            <person name="Weiss V.A."/>
            <person name="Leao A.C."/>
            <person name="Gomes R."/>
            <person name="De Souza E.M."/>
            <person name="Pedrosa F.O."/>
            <person name="Steffens M.B."/>
            <person name="Bombassaro A."/>
            <person name="Tadra-Sfeir M.Z."/>
            <person name="Moreno L.F."/>
            <person name="Najafzadeh M.J."/>
            <person name="Felipe M.S."/>
            <person name="Teixeira M."/>
            <person name="Sun J."/>
            <person name="Xi L."/>
            <person name="Castro M.A."/>
            <person name="Vicente V.A."/>
        </authorList>
    </citation>
    <scope>NUCLEOTIDE SEQUENCE [LARGE SCALE GENOMIC DNA]</scope>
    <source>
        <strain evidence="4 5">CBS 269.64</strain>
    </source>
</reference>
<evidence type="ECO:0000259" key="3">
    <source>
        <dbReference type="PROSITE" id="PS51517"/>
    </source>
</evidence>
<dbReference type="AlphaFoldDB" id="A0A178BWJ8"/>
<evidence type="ECO:0000313" key="5">
    <source>
        <dbReference type="Proteomes" id="UP000185904"/>
    </source>
</evidence>
<dbReference type="GO" id="GO:0045944">
    <property type="term" value="P:positive regulation of transcription by RNA polymerase II"/>
    <property type="evidence" value="ECO:0007669"/>
    <property type="project" value="TreeGrafter"/>
</dbReference>
<protein>
    <recommendedName>
        <fullName evidence="3">NDT80 domain-containing protein</fullName>
    </recommendedName>
</protein>
<evidence type="ECO:0000256" key="1">
    <source>
        <dbReference type="ARBA" id="ARBA00023125"/>
    </source>
</evidence>
<gene>
    <name evidence="4" type="ORF">AYO20_11400</name>
</gene>
<dbReference type="Gene3D" id="2.60.40.1390">
    <property type="entry name" value="NDT80 DNA-binding domain"/>
    <property type="match status" value="2"/>
</dbReference>
<dbReference type="PANTHER" id="PTHR35144:SF2">
    <property type="entry name" value="MEIOSIS-SPECIFIC TRANSCRIPTION FACTOR NDT80"/>
    <property type="match status" value="1"/>
</dbReference>
<dbReference type="GeneID" id="34594782"/>
<dbReference type="Pfam" id="PF05224">
    <property type="entry name" value="NDT80_PhoG"/>
    <property type="match status" value="1"/>
</dbReference>
<dbReference type="PANTHER" id="PTHR35144">
    <property type="entry name" value="MEIOSIS-SPECIFIC TRANSCRIPTION FACTOR NDT80"/>
    <property type="match status" value="1"/>
</dbReference>
<keyword evidence="5" id="KW-1185">Reference proteome</keyword>
<feature type="DNA-binding region" description="NDT80" evidence="2">
    <location>
        <begin position="119"/>
        <end position="347"/>
    </location>
</feature>
<dbReference type="GO" id="GO:0003677">
    <property type="term" value="F:DNA binding"/>
    <property type="evidence" value="ECO:0007669"/>
    <property type="project" value="UniProtKB-KW"/>
</dbReference>